<dbReference type="CDD" id="cd00037">
    <property type="entry name" value="CLECT"/>
    <property type="match status" value="1"/>
</dbReference>
<dbReference type="SUPFAM" id="SSF56436">
    <property type="entry name" value="C-type lectin-like"/>
    <property type="match status" value="1"/>
</dbReference>
<dbReference type="InterPro" id="IPR016187">
    <property type="entry name" value="CTDL_fold"/>
</dbReference>
<sequence length="111" mass="12227">MDASSMPKTVADYLMYGGATRKAECPYRTSCAPLDTFQWTDGSATGFDGFFWPGPEPNGVIYANWGQQNCMELHVSEADGVAARYGYPHGLLDDQHCQQTDRMYACGKAAR</sequence>
<dbReference type="eggNOG" id="KOG4297">
    <property type="taxonomic scope" value="Eukaryota"/>
</dbReference>
<dbReference type="Gene3D" id="3.10.100.10">
    <property type="entry name" value="Mannose-Binding Protein A, subunit A"/>
    <property type="match status" value="1"/>
</dbReference>
<dbReference type="AlphaFoldDB" id="A0A1I7U1E8"/>
<evidence type="ECO:0000313" key="2">
    <source>
        <dbReference type="WBParaSite" id="Csp11.Scaffold629.g13882.t1"/>
    </source>
</evidence>
<dbReference type="STRING" id="1561998.A0A1I7U1E8"/>
<evidence type="ECO:0000313" key="1">
    <source>
        <dbReference type="Proteomes" id="UP000095282"/>
    </source>
</evidence>
<name>A0A1I7U1E8_9PELO</name>
<organism evidence="1 2">
    <name type="scientific">Caenorhabditis tropicalis</name>
    <dbReference type="NCBI Taxonomy" id="1561998"/>
    <lineage>
        <taxon>Eukaryota</taxon>
        <taxon>Metazoa</taxon>
        <taxon>Ecdysozoa</taxon>
        <taxon>Nematoda</taxon>
        <taxon>Chromadorea</taxon>
        <taxon>Rhabditida</taxon>
        <taxon>Rhabditina</taxon>
        <taxon>Rhabditomorpha</taxon>
        <taxon>Rhabditoidea</taxon>
        <taxon>Rhabditidae</taxon>
        <taxon>Peloderinae</taxon>
        <taxon>Caenorhabditis</taxon>
    </lineage>
</organism>
<keyword evidence="1" id="KW-1185">Reference proteome</keyword>
<dbReference type="WBParaSite" id="Csp11.Scaffold629.g13882.t1">
    <property type="protein sequence ID" value="Csp11.Scaffold629.g13882.t1"/>
    <property type="gene ID" value="Csp11.Scaffold629.g13882"/>
</dbReference>
<accession>A0A1I7U1E8</accession>
<protein>
    <submittedName>
        <fullName evidence="2">C-type lectin domain-containing protein</fullName>
    </submittedName>
</protein>
<dbReference type="PANTHER" id="PTHR23124:SF152">
    <property type="entry name" value="C-TYPE LECTIN-RELATED"/>
    <property type="match status" value="1"/>
</dbReference>
<dbReference type="PANTHER" id="PTHR23124">
    <property type="entry name" value="C-TYPE LECTIN DOMAIN-CONTAINING PROTEIN-RELATED-RELATED"/>
    <property type="match status" value="1"/>
</dbReference>
<dbReference type="InterPro" id="IPR016186">
    <property type="entry name" value="C-type_lectin-like/link_sf"/>
</dbReference>
<dbReference type="Proteomes" id="UP000095282">
    <property type="component" value="Unplaced"/>
</dbReference>
<reference evidence="2" key="1">
    <citation type="submission" date="2016-11" db="UniProtKB">
        <authorList>
            <consortium name="WormBaseParasite"/>
        </authorList>
    </citation>
    <scope>IDENTIFICATION</scope>
</reference>
<proteinExistence type="predicted"/>